<reference evidence="1 2" key="1">
    <citation type="journal article" date="2018" name="Nat. Ecol. Evol.">
        <title>Pezizomycetes genomes reveal the molecular basis of ectomycorrhizal truffle lifestyle.</title>
        <authorList>
            <person name="Murat C."/>
            <person name="Payen T."/>
            <person name="Noel B."/>
            <person name="Kuo A."/>
            <person name="Morin E."/>
            <person name="Chen J."/>
            <person name="Kohler A."/>
            <person name="Krizsan K."/>
            <person name="Balestrini R."/>
            <person name="Da Silva C."/>
            <person name="Montanini B."/>
            <person name="Hainaut M."/>
            <person name="Levati E."/>
            <person name="Barry K.W."/>
            <person name="Belfiori B."/>
            <person name="Cichocki N."/>
            <person name="Clum A."/>
            <person name="Dockter R.B."/>
            <person name="Fauchery L."/>
            <person name="Guy J."/>
            <person name="Iotti M."/>
            <person name="Le Tacon F."/>
            <person name="Lindquist E.A."/>
            <person name="Lipzen A."/>
            <person name="Malagnac F."/>
            <person name="Mello A."/>
            <person name="Molinier V."/>
            <person name="Miyauchi S."/>
            <person name="Poulain J."/>
            <person name="Riccioni C."/>
            <person name="Rubini A."/>
            <person name="Sitrit Y."/>
            <person name="Splivallo R."/>
            <person name="Traeger S."/>
            <person name="Wang M."/>
            <person name="Zifcakova L."/>
            <person name="Wipf D."/>
            <person name="Zambonelli A."/>
            <person name="Paolocci F."/>
            <person name="Nowrousian M."/>
            <person name="Ottonello S."/>
            <person name="Baldrian P."/>
            <person name="Spatafora J.W."/>
            <person name="Henrissat B."/>
            <person name="Nagy L.G."/>
            <person name="Aury J.M."/>
            <person name="Wincker P."/>
            <person name="Grigoriev I.V."/>
            <person name="Bonfante P."/>
            <person name="Martin F.M."/>
        </authorList>
    </citation>
    <scope>NUCLEOTIDE SEQUENCE [LARGE SCALE GENOMIC DNA]</scope>
    <source>
        <strain evidence="1 2">RN42</strain>
    </source>
</reference>
<organism evidence="1 2">
    <name type="scientific">Ascobolus immersus RN42</name>
    <dbReference type="NCBI Taxonomy" id="1160509"/>
    <lineage>
        <taxon>Eukaryota</taxon>
        <taxon>Fungi</taxon>
        <taxon>Dikarya</taxon>
        <taxon>Ascomycota</taxon>
        <taxon>Pezizomycotina</taxon>
        <taxon>Pezizomycetes</taxon>
        <taxon>Pezizales</taxon>
        <taxon>Ascobolaceae</taxon>
        <taxon>Ascobolus</taxon>
    </lineage>
</organism>
<dbReference type="AlphaFoldDB" id="A0A3N4HP19"/>
<accession>A0A3N4HP19</accession>
<evidence type="ECO:0000313" key="1">
    <source>
        <dbReference type="EMBL" id="RPA74238.1"/>
    </source>
</evidence>
<protein>
    <submittedName>
        <fullName evidence="1">Uncharacterized protein</fullName>
    </submittedName>
</protein>
<gene>
    <name evidence="1" type="ORF">BJ508DRAFT_333267</name>
</gene>
<dbReference type="EMBL" id="ML119796">
    <property type="protein sequence ID" value="RPA74238.1"/>
    <property type="molecule type" value="Genomic_DNA"/>
</dbReference>
<proteinExistence type="predicted"/>
<keyword evidence="2" id="KW-1185">Reference proteome</keyword>
<dbReference type="Proteomes" id="UP000275078">
    <property type="component" value="Unassembled WGS sequence"/>
</dbReference>
<evidence type="ECO:0000313" key="2">
    <source>
        <dbReference type="Proteomes" id="UP000275078"/>
    </source>
</evidence>
<sequence>MSEHNLNAFDGYDYEAVFDRIYRHLGLSDGPTAEPVVFALSPSPDAPREAETKVHYANCMEVIFGNDAHESQGLTPESQALFERFWGENKYLRTWNAINAFPFLMRTLALFYSQHGEVKAADERTKEELVEQSKLHTKRLQHYHKLEVLEKLRRIGLQFRNPEATQTVPYASFTSASLKDKQAAWERRADVYKEWSEEEKKPSQAPHSAILVCKRKMEERMALYSVGYVLKENLTGVELTEQKLREAAKRVVAVNVFDGVLDEHSYSKDMLVPELRQA</sequence>
<name>A0A3N4HP19_ASCIM</name>